<reference evidence="1" key="1">
    <citation type="submission" date="2023-05" db="EMBL/GenBank/DDBJ databases">
        <authorList>
            <person name="Huff M."/>
        </authorList>
    </citation>
    <scope>NUCLEOTIDE SEQUENCE</scope>
</reference>
<dbReference type="Proteomes" id="UP000834106">
    <property type="component" value="Chromosome 9"/>
</dbReference>
<sequence>MAQVVKMIEDNSMMNTRNGLQPKLVFIEGLNPDFHLKDMFRASVEVLGRETFGTSYKATLENGSTNIEFVQIEGSYSYKYRISAANGGHWENEERKCCYINVILLLACTKAYGV</sequence>
<name>A0AAD1ZF86_9LAMI</name>
<keyword evidence="2" id="KW-1185">Reference proteome</keyword>
<protein>
    <submittedName>
        <fullName evidence="1">Uncharacterized protein</fullName>
    </submittedName>
</protein>
<gene>
    <name evidence="1" type="ORF">FPE_LOCUS15609</name>
</gene>
<organism evidence="1 2">
    <name type="scientific">Fraxinus pennsylvanica</name>
    <dbReference type="NCBI Taxonomy" id="56036"/>
    <lineage>
        <taxon>Eukaryota</taxon>
        <taxon>Viridiplantae</taxon>
        <taxon>Streptophyta</taxon>
        <taxon>Embryophyta</taxon>
        <taxon>Tracheophyta</taxon>
        <taxon>Spermatophyta</taxon>
        <taxon>Magnoliopsida</taxon>
        <taxon>eudicotyledons</taxon>
        <taxon>Gunneridae</taxon>
        <taxon>Pentapetalae</taxon>
        <taxon>asterids</taxon>
        <taxon>lamiids</taxon>
        <taxon>Lamiales</taxon>
        <taxon>Oleaceae</taxon>
        <taxon>Oleeae</taxon>
        <taxon>Fraxinus</taxon>
    </lineage>
</organism>
<dbReference type="EMBL" id="OU503044">
    <property type="protein sequence ID" value="CAI9768179.1"/>
    <property type="molecule type" value="Genomic_DNA"/>
</dbReference>
<evidence type="ECO:0000313" key="2">
    <source>
        <dbReference type="Proteomes" id="UP000834106"/>
    </source>
</evidence>
<evidence type="ECO:0000313" key="1">
    <source>
        <dbReference type="EMBL" id="CAI9768179.1"/>
    </source>
</evidence>
<dbReference type="AlphaFoldDB" id="A0AAD1ZF86"/>
<proteinExistence type="predicted"/>
<accession>A0AAD1ZF86</accession>